<reference evidence="6" key="1">
    <citation type="submission" date="2023-03" db="UniProtKB">
        <authorList>
            <consortium name="Ensembl"/>
        </authorList>
    </citation>
    <scope>IDENTIFICATION</scope>
</reference>
<dbReference type="Pfam" id="PF00089">
    <property type="entry name" value="Trypsin"/>
    <property type="match status" value="1"/>
</dbReference>
<dbReference type="GO" id="GO:0004252">
    <property type="term" value="F:serine-type endopeptidase activity"/>
    <property type="evidence" value="ECO:0007669"/>
    <property type="project" value="InterPro"/>
</dbReference>
<keyword evidence="2" id="KW-0865">Zymogen</keyword>
<keyword evidence="3" id="KW-1015">Disulfide bond</keyword>
<dbReference type="Gene3D" id="2.40.10.10">
    <property type="entry name" value="Trypsin-like serine proteases"/>
    <property type="match status" value="2"/>
</dbReference>
<proteinExistence type="predicted"/>
<dbReference type="PRINTS" id="PR00722">
    <property type="entry name" value="CHYMOTRYPSIN"/>
</dbReference>
<dbReference type="PROSITE" id="PS00134">
    <property type="entry name" value="TRYPSIN_HIS"/>
    <property type="match status" value="1"/>
</dbReference>
<dbReference type="InterPro" id="IPR043504">
    <property type="entry name" value="Peptidase_S1_PA_chymotrypsin"/>
</dbReference>
<dbReference type="AlphaFoldDB" id="A0A8C4LXG5"/>
<dbReference type="SUPFAM" id="SSF50494">
    <property type="entry name" value="Trypsin-like serine proteases"/>
    <property type="match status" value="1"/>
</dbReference>
<dbReference type="PANTHER" id="PTHR24271:SF81">
    <property type="entry name" value="GRANZYME B"/>
    <property type="match status" value="1"/>
</dbReference>
<dbReference type="Ensembl" id="ENSEAST00005019358.1">
    <property type="protein sequence ID" value="ENSEASP00005017829.1"/>
    <property type="gene ID" value="ENSEASG00005012295.1"/>
</dbReference>
<feature type="signal peptide" evidence="4">
    <location>
        <begin position="1"/>
        <end position="19"/>
    </location>
</feature>
<feature type="domain" description="Peptidase S1" evidence="5">
    <location>
        <begin position="21"/>
        <end position="243"/>
    </location>
</feature>
<evidence type="ECO:0000256" key="3">
    <source>
        <dbReference type="ARBA" id="ARBA00023157"/>
    </source>
</evidence>
<dbReference type="PROSITE" id="PS50240">
    <property type="entry name" value="TRYPSIN_DOM"/>
    <property type="match status" value="1"/>
</dbReference>
<dbReference type="SMART" id="SM00020">
    <property type="entry name" value="Tryp_SPc"/>
    <property type="match status" value="1"/>
</dbReference>
<dbReference type="PANTHER" id="PTHR24271">
    <property type="entry name" value="KALLIKREIN-RELATED"/>
    <property type="match status" value="1"/>
</dbReference>
<accession>A0A8C4LXG5</accession>
<evidence type="ECO:0000256" key="4">
    <source>
        <dbReference type="SAM" id="SignalP"/>
    </source>
</evidence>
<dbReference type="InterPro" id="IPR001254">
    <property type="entry name" value="Trypsin_dom"/>
</dbReference>
<keyword evidence="1 4" id="KW-0732">Signal</keyword>
<evidence type="ECO:0000256" key="1">
    <source>
        <dbReference type="ARBA" id="ARBA00022729"/>
    </source>
</evidence>
<feature type="chain" id="PRO_5034675321" description="Peptidase S1 domain-containing protein" evidence="4">
    <location>
        <begin position="20"/>
        <end position="263"/>
    </location>
</feature>
<evidence type="ECO:0000313" key="6">
    <source>
        <dbReference type="Ensembl" id="ENSEASP00005017829.1"/>
    </source>
</evidence>
<dbReference type="InterPro" id="IPR018114">
    <property type="entry name" value="TRYPSIN_HIS"/>
</dbReference>
<dbReference type="InterPro" id="IPR001314">
    <property type="entry name" value="Peptidase_S1A"/>
</dbReference>
<dbReference type="GO" id="GO:0005737">
    <property type="term" value="C:cytoplasm"/>
    <property type="evidence" value="ECO:0007669"/>
    <property type="project" value="TreeGrafter"/>
</dbReference>
<organism evidence="6">
    <name type="scientific">Equus asinus asinus</name>
    <dbReference type="NCBI Taxonomy" id="83772"/>
    <lineage>
        <taxon>Eukaryota</taxon>
        <taxon>Metazoa</taxon>
        <taxon>Chordata</taxon>
        <taxon>Craniata</taxon>
        <taxon>Vertebrata</taxon>
        <taxon>Euteleostomi</taxon>
        <taxon>Mammalia</taxon>
        <taxon>Eutheria</taxon>
        <taxon>Laurasiatheria</taxon>
        <taxon>Perissodactyla</taxon>
        <taxon>Equidae</taxon>
        <taxon>Equus</taxon>
    </lineage>
</organism>
<dbReference type="GO" id="GO:0006508">
    <property type="term" value="P:proteolysis"/>
    <property type="evidence" value="ECO:0007669"/>
    <property type="project" value="InterPro"/>
</dbReference>
<sequence length="263" mass="28460">MQPLLLLLAFLLAPEPGTGIIIGGQEARPHSHPYMALIHALHEGKVQRCGGVLVERDVVLTAAHCWGSSIKVTLGAHNILNQERTQQVISVKEAICHPDYNPKKSSNDIMLLKLEREARQTAAVQPLSLPWGQAPVRPGEVCSVAGWGKVSIDTLATTLQEVELTVRGQVAFTERALGIQVGRIRESTVSVLPTLCAQGDSGGPFMCKNVLQGIVCCGQKNGKPPRVFTKVSSFLPWINETMKSYEKPLTVGTTGKAGFLFIH</sequence>
<evidence type="ECO:0000256" key="2">
    <source>
        <dbReference type="ARBA" id="ARBA00023145"/>
    </source>
</evidence>
<dbReference type="CDD" id="cd00190">
    <property type="entry name" value="Tryp_SPc"/>
    <property type="match status" value="1"/>
</dbReference>
<dbReference type="FunFam" id="2.40.10.10:FF:000005">
    <property type="entry name" value="Serine protease 37"/>
    <property type="match status" value="1"/>
</dbReference>
<name>A0A8C4LXG5_EQUAS</name>
<dbReference type="InterPro" id="IPR009003">
    <property type="entry name" value="Peptidase_S1_PA"/>
</dbReference>
<evidence type="ECO:0000259" key="5">
    <source>
        <dbReference type="PROSITE" id="PS50240"/>
    </source>
</evidence>
<protein>
    <recommendedName>
        <fullName evidence="5">Peptidase S1 domain-containing protein</fullName>
    </recommendedName>
</protein>